<keyword evidence="4" id="KW-0597">Phosphoprotein</keyword>
<dbReference type="InterPro" id="IPR036097">
    <property type="entry name" value="HisK_dim/P_sf"/>
</dbReference>
<evidence type="ECO:0000256" key="5">
    <source>
        <dbReference type="ARBA" id="ARBA00022679"/>
    </source>
</evidence>
<evidence type="ECO:0000256" key="4">
    <source>
        <dbReference type="ARBA" id="ARBA00022553"/>
    </source>
</evidence>
<dbReference type="Proteomes" id="UP000247811">
    <property type="component" value="Unassembled WGS sequence"/>
</dbReference>
<keyword evidence="8" id="KW-0472">Membrane</keyword>
<feature type="domain" description="Histidine kinase" evidence="9">
    <location>
        <begin position="240"/>
        <end position="453"/>
    </location>
</feature>
<reference evidence="10 11" key="1">
    <citation type="submission" date="2018-05" db="EMBL/GenBank/DDBJ databases">
        <title>Genomic Encyclopedia of Type Strains, Phase IV (KMG-IV): sequencing the most valuable type-strain genomes for metagenomic binning, comparative biology and taxonomic classification.</title>
        <authorList>
            <person name="Goeker M."/>
        </authorList>
    </citation>
    <scope>NUCLEOTIDE SEQUENCE [LARGE SCALE GENOMIC DNA]</scope>
    <source>
        <strain evidence="10 11">DSM 566</strain>
    </source>
</reference>
<keyword evidence="8" id="KW-0812">Transmembrane</keyword>
<feature type="region of interest" description="Disordered" evidence="7">
    <location>
        <begin position="1"/>
        <end position="25"/>
    </location>
</feature>
<comment type="subcellular location">
    <subcellularLocation>
        <location evidence="2">Cell inner membrane</location>
        <topology evidence="2">Multi-pass membrane protein</topology>
    </subcellularLocation>
</comment>
<keyword evidence="6" id="KW-0418">Kinase</keyword>
<dbReference type="GO" id="GO:0005886">
    <property type="term" value="C:plasma membrane"/>
    <property type="evidence" value="ECO:0007669"/>
    <property type="project" value="UniProtKB-SubCell"/>
</dbReference>
<dbReference type="InterPro" id="IPR036890">
    <property type="entry name" value="HATPase_C_sf"/>
</dbReference>
<dbReference type="PANTHER" id="PTHR42878">
    <property type="entry name" value="TWO-COMPONENT HISTIDINE KINASE"/>
    <property type="match status" value="1"/>
</dbReference>
<protein>
    <recommendedName>
        <fullName evidence="3">histidine kinase</fullName>
        <ecNumber evidence="3">2.7.13.3</ecNumber>
    </recommendedName>
</protein>
<evidence type="ECO:0000256" key="6">
    <source>
        <dbReference type="ARBA" id="ARBA00022777"/>
    </source>
</evidence>
<dbReference type="GO" id="GO:0007234">
    <property type="term" value="P:osmosensory signaling via phosphorelay pathway"/>
    <property type="evidence" value="ECO:0007669"/>
    <property type="project" value="TreeGrafter"/>
</dbReference>
<dbReference type="GO" id="GO:0000156">
    <property type="term" value="F:phosphorelay response regulator activity"/>
    <property type="evidence" value="ECO:0007669"/>
    <property type="project" value="TreeGrafter"/>
</dbReference>
<sequence>MSSGPVSPSLPRPLPTRQVGEPASTAAGRRATPLFLTIGLAAGLVGLLCGAVVLAPLLRLPDAAWWAISASSLVMSIACAALLVGRRQQGVPGGRSTIEIFQAWAETQPAALPEALEASSDAEATPAPAAAVPQRHDTPPPMALVNALPGCALVAREAPEGLLIVEASRSALELLARAQAPALPARLGELRTALPRQAEDRGIWLPWNDDWRILWLQPESSQDDGALRATADDREAMAYAVSHDLRAPIRVVEGFTRIVREDYGHLLDRVGNDHLERILGAAARMNSMIDALLALSQLSTQPFRRQPVVLSDIARQVLDELRLPSPTRAVETRIAPDVRVQGDPTLLHCLMENLLVNAWKYSARRELARIEFGVMERDGVPVYFVRDNGAGFDMRYAERLFGAFQRLHSASEFSGTGVGLASVQRIVRRHGGQVWAEAAVNAGATFYFTLGAG</sequence>
<name>A0A318GWM9_9BURK</name>
<dbReference type="EMBL" id="QJJS01000018">
    <property type="protein sequence ID" value="PXW93715.1"/>
    <property type="molecule type" value="Genomic_DNA"/>
</dbReference>
<evidence type="ECO:0000256" key="3">
    <source>
        <dbReference type="ARBA" id="ARBA00012438"/>
    </source>
</evidence>
<dbReference type="SUPFAM" id="SSF55874">
    <property type="entry name" value="ATPase domain of HSP90 chaperone/DNA topoisomerase II/histidine kinase"/>
    <property type="match status" value="1"/>
</dbReference>
<dbReference type="EC" id="2.7.13.3" evidence="3"/>
<dbReference type="Pfam" id="PF02518">
    <property type="entry name" value="HATPase_c"/>
    <property type="match status" value="1"/>
</dbReference>
<dbReference type="SMART" id="SM00388">
    <property type="entry name" value="HisKA"/>
    <property type="match status" value="1"/>
</dbReference>
<dbReference type="FunFam" id="3.30.565.10:FF:000006">
    <property type="entry name" value="Sensor histidine kinase WalK"/>
    <property type="match status" value="1"/>
</dbReference>
<dbReference type="InterPro" id="IPR003594">
    <property type="entry name" value="HATPase_dom"/>
</dbReference>
<dbReference type="Gene3D" id="3.30.565.10">
    <property type="entry name" value="Histidine kinase-like ATPase, C-terminal domain"/>
    <property type="match status" value="1"/>
</dbReference>
<dbReference type="Pfam" id="PF00512">
    <property type="entry name" value="HisKA"/>
    <property type="match status" value="1"/>
</dbReference>
<dbReference type="InterPro" id="IPR003661">
    <property type="entry name" value="HisK_dim/P_dom"/>
</dbReference>
<dbReference type="GO" id="GO:0030295">
    <property type="term" value="F:protein kinase activator activity"/>
    <property type="evidence" value="ECO:0007669"/>
    <property type="project" value="TreeGrafter"/>
</dbReference>
<accession>A0A318GWM9</accession>
<evidence type="ECO:0000256" key="2">
    <source>
        <dbReference type="ARBA" id="ARBA00004429"/>
    </source>
</evidence>
<dbReference type="SMART" id="SM00387">
    <property type="entry name" value="HATPase_c"/>
    <property type="match status" value="1"/>
</dbReference>
<dbReference type="PROSITE" id="PS50109">
    <property type="entry name" value="HIS_KIN"/>
    <property type="match status" value="1"/>
</dbReference>
<evidence type="ECO:0000259" key="9">
    <source>
        <dbReference type="PROSITE" id="PS50109"/>
    </source>
</evidence>
<dbReference type="Gene3D" id="1.10.287.130">
    <property type="match status" value="1"/>
</dbReference>
<feature type="transmembrane region" description="Helical" evidence="8">
    <location>
        <begin position="34"/>
        <end position="58"/>
    </location>
</feature>
<keyword evidence="5" id="KW-0808">Transferase</keyword>
<dbReference type="AlphaFoldDB" id="A0A318GWM9"/>
<comment type="caution">
    <text evidence="10">The sequence shown here is derived from an EMBL/GenBank/DDBJ whole genome shotgun (WGS) entry which is preliminary data.</text>
</comment>
<gene>
    <name evidence="10" type="ORF">C7444_11884</name>
</gene>
<feature type="transmembrane region" description="Helical" evidence="8">
    <location>
        <begin position="64"/>
        <end position="85"/>
    </location>
</feature>
<dbReference type="SUPFAM" id="SSF47384">
    <property type="entry name" value="Homodimeric domain of signal transducing histidine kinase"/>
    <property type="match status" value="1"/>
</dbReference>
<evidence type="ECO:0000313" key="11">
    <source>
        <dbReference type="Proteomes" id="UP000247811"/>
    </source>
</evidence>
<dbReference type="OrthoDB" id="8552871at2"/>
<evidence type="ECO:0000256" key="8">
    <source>
        <dbReference type="SAM" id="Phobius"/>
    </source>
</evidence>
<evidence type="ECO:0000313" key="10">
    <source>
        <dbReference type="EMBL" id="PXW93715.1"/>
    </source>
</evidence>
<organism evidence="10 11">
    <name type="scientific">Sphaerotilus hippei</name>
    <dbReference type="NCBI Taxonomy" id="744406"/>
    <lineage>
        <taxon>Bacteria</taxon>
        <taxon>Pseudomonadati</taxon>
        <taxon>Pseudomonadota</taxon>
        <taxon>Betaproteobacteria</taxon>
        <taxon>Burkholderiales</taxon>
        <taxon>Sphaerotilaceae</taxon>
        <taxon>Sphaerotilus</taxon>
    </lineage>
</organism>
<dbReference type="CDD" id="cd00082">
    <property type="entry name" value="HisKA"/>
    <property type="match status" value="1"/>
</dbReference>
<dbReference type="InterPro" id="IPR004358">
    <property type="entry name" value="Sig_transdc_His_kin-like_C"/>
</dbReference>
<dbReference type="RefSeq" id="WP_146219420.1">
    <property type="nucleotide sequence ID" value="NZ_QJJS01000018.1"/>
</dbReference>
<comment type="catalytic activity">
    <reaction evidence="1">
        <text>ATP + protein L-histidine = ADP + protein N-phospho-L-histidine.</text>
        <dbReference type="EC" id="2.7.13.3"/>
    </reaction>
</comment>
<keyword evidence="11" id="KW-1185">Reference proteome</keyword>
<dbReference type="InterPro" id="IPR050351">
    <property type="entry name" value="BphY/WalK/GraS-like"/>
</dbReference>
<proteinExistence type="predicted"/>
<dbReference type="InterPro" id="IPR005467">
    <property type="entry name" value="His_kinase_dom"/>
</dbReference>
<dbReference type="GO" id="GO:0000155">
    <property type="term" value="F:phosphorelay sensor kinase activity"/>
    <property type="evidence" value="ECO:0007669"/>
    <property type="project" value="InterPro"/>
</dbReference>
<keyword evidence="8" id="KW-1133">Transmembrane helix</keyword>
<evidence type="ECO:0000256" key="7">
    <source>
        <dbReference type="SAM" id="MobiDB-lite"/>
    </source>
</evidence>
<evidence type="ECO:0000256" key="1">
    <source>
        <dbReference type="ARBA" id="ARBA00000085"/>
    </source>
</evidence>
<dbReference type="PRINTS" id="PR00344">
    <property type="entry name" value="BCTRLSENSOR"/>
</dbReference>
<dbReference type="PANTHER" id="PTHR42878:SF15">
    <property type="entry name" value="BACTERIOPHYTOCHROME"/>
    <property type="match status" value="1"/>
</dbReference>